<organism evidence="1 2">
    <name type="scientific">Pseudoflavonifractor capillosus ATCC 29799</name>
    <dbReference type="NCBI Taxonomy" id="411467"/>
    <lineage>
        <taxon>Bacteria</taxon>
        <taxon>Bacillati</taxon>
        <taxon>Bacillota</taxon>
        <taxon>Clostridia</taxon>
        <taxon>Eubacteriales</taxon>
        <taxon>Oscillospiraceae</taxon>
        <taxon>Pseudoflavonifractor</taxon>
    </lineage>
</organism>
<keyword evidence="2" id="KW-1185">Reference proteome</keyword>
<evidence type="ECO:0000313" key="1">
    <source>
        <dbReference type="EMBL" id="EDM97446.1"/>
    </source>
</evidence>
<proteinExistence type="predicted"/>
<gene>
    <name evidence="1" type="ORF">BACCAP_04778</name>
</gene>
<evidence type="ECO:0000313" key="2">
    <source>
        <dbReference type="Proteomes" id="UP000003639"/>
    </source>
</evidence>
<accession>A6P2P7</accession>
<dbReference type="AlphaFoldDB" id="A6P2P7"/>
<reference evidence="1 2" key="1">
    <citation type="submission" date="2007-04" db="EMBL/GenBank/DDBJ databases">
        <authorList>
            <person name="Fulton L."/>
            <person name="Clifton S."/>
            <person name="Fulton B."/>
            <person name="Xu J."/>
            <person name="Minx P."/>
            <person name="Pepin K.H."/>
            <person name="Johnson M."/>
            <person name="Thiruvilangam P."/>
            <person name="Bhonagiri V."/>
            <person name="Nash W.E."/>
            <person name="Mardis E.R."/>
            <person name="Wilson R.K."/>
        </authorList>
    </citation>
    <scope>NUCLEOTIDE SEQUENCE [LARGE SCALE GENOMIC DNA]</scope>
    <source>
        <strain evidence="1 2">ATCC 29799</strain>
    </source>
</reference>
<comment type="caution">
    <text evidence="1">The sequence shown here is derived from an EMBL/GenBank/DDBJ whole genome shotgun (WGS) entry which is preliminary data.</text>
</comment>
<reference evidence="1 2" key="2">
    <citation type="submission" date="2007-06" db="EMBL/GenBank/DDBJ databases">
        <title>Draft genome sequence of Pseudoflavonifractor capillosus ATCC 29799.</title>
        <authorList>
            <person name="Sudarsanam P."/>
            <person name="Ley R."/>
            <person name="Guruge J."/>
            <person name="Turnbaugh P.J."/>
            <person name="Mahowald M."/>
            <person name="Liep D."/>
            <person name="Gordon J."/>
        </authorList>
    </citation>
    <scope>NUCLEOTIDE SEQUENCE [LARGE SCALE GENOMIC DNA]</scope>
    <source>
        <strain evidence="1 2">ATCC 29799</strain>
    </source>
</reference>
<protein>
    <submittedName>
        <fullName evidence="1">Uncharacterized protein</fullName>
    </submittedName>
</protein>
<sequence length="49" mass="5679">MVNLSFSEVRKTKNVLCIPCRGRKIPAKRPLPGSVPAKLERFYFITLFR</sequence>
<dbReference type="EMBL" id="AAXG02000055">
    <property type="protein sequence ID" value="EDM97446.1"/>
    <property type="molecule type" value="Genomic_DNA"/>
</dbReference>
<name>A6P2P7_9FIRM</name>
<dbReference type="Proteomes" id="UP000003639">
    <property type="component" value="Unassembled WGS sequence"/>
</dbReference>